<organism evidence="1">
    <name type="scientific">marine sediment metagenome</name>
    <dbReference type="NCBI Taxonomy" id="412755"/>
    <lineage>
        <taxon>unclassified sequences</taxon>
        <taxon>metagenomes</taxon>
        <taxon>ecological metagenomes</taxon>
    </lineage>
</organism>
<dbReference type="EMBL" id="LAZR01007847">
    <property type="protein sequence ID" value="KKM82544.1"/>
    <property type="molecule type" value="Genomic_DNA"/>
</dbReference>
<evidence type="ECO:0000313" key="1">
    <source>
        <dbReference type="EMBL" id="KKM82544.1"/>
    </source>
</evidence>
<protein>
    <submittedName>
        <fullName evidence="1">Uncharacterized protein</fullName>
    </submittedName>
</protein>
<sequence length="170" mass="18712">MAATNLVYRDLGYYFPVYQTGGQRIRNSFVQYWKWIHFNQNITDGNSAATEDVRGMLVAPHRMYAVRAVVVPTEGTVALNVNDYARVRIFNMGRSGGAIIHTIADGNTSAIAWTLDVENVLALTTGGVNFISLVIERGEFIKVQLDKEGSGVACENLKVSLMCKAIEGHV</sequence>
<accession>A0A0F9KK73</accession>
<gene>
    <name evidence="1" type="ORF">LCGC14_1318480</name>
</gene>
<reference evidence="1" key="1">
    <citation type="journal article" date="2015" name="Nature">
        <title>Complex archaea that bridge the gap between prokaryotes and eukaryotes.</title>
        <authorList>
            <person name="Spang A."/>
            <person name="Saw J.H."/>
            <person name="Jorgensen S.L."/>
            <person name="Zaremba-Niedzwiedzka K."/>
            <person name="Martijn J."/>
            <person name="Lind A.E."/>
            <person name="van Eijk R."/>
            <person name="Schleper C."/>
            <person name="Guy L."/>
            <person name="Ettema T.J."/>
        </authorList>
    </citation>
    <scope>NUCLEOTIDE SEQUENCE</scope>
</reference>
<dbReference type="AlphaFoldDB" id="A0A0F9KK73"/>
<comment type="caution">
    <text evidence="1">The sequence shown here is derived from an EMBL/GenBank/DDBJ whole genome shotgun (WGS) entry which is preliminary data.</text>
</comment>
<name>A0A0F9KK73_9ZZZZ</name>
<proteinExistence type="predicted"/>